<keyword evidence="2" id="KW-1185">Reference proteome</keyword>
<reference evidence="1" key="1">
    <citation type="submission" date="2017-04" db="EMBL/GenBank/DDBJ databases">
        <title>Complete Genome Sequences of Twelve Strains of a Stable Defined Moderately Diverse Mouse Microbiota 2 (sDMDMm2).</title>
        <authorList>
            <person name="Uchimura Y."/>
            <person name="Wyss M."/>
            <person name="Brugiroux S."/>
            <person name="Limenitakis J.P."/>
            <person name="Stecher B."/>
            <person name="McCoy K.D."/>
            <person name="Macpherson A.J."/>
        </authorList>
    </citation>
    <scope>NUCLEOTIDE SEQUENCE</scope>
    <source>
        <strain evidence="1">YL58</strain>
    </source>
</reference>
<proteinExistence type="predicted"/>
<accession>A0A1C7I8L1</accession>
<dbReference type="KEGG" id="byl:A4V09_09585"/>
<dbReference type="Proteomes" id="UP000092574">
    <property type="component" value="Chromosome"/>
</dbReference>
<organism evidence="1 2">
    <name type="scientific">Blautia pseudococcoides</name>
    <dbReference type="NCBI Taxonomy" id="1796616"/>
    <lineage>
        <taxon>Bacteria</taxon>
        <taxon>Bacillati</taxon>
        <taxon>Bacillota</taxon>
        <taxon>Clostridia</taxon>
        <taxon>Lachnospirales</taxon>
        <taxon>Lachnospiraceae</taxon>
        <taxon>Blautia</taxon>
    </lineage>
</organism>
<dbReference type="EMBL" id="CP015405">
    <property type="protein sequence ID" value="ANU75990.1"/>
    <property type="molecule type" value="Genomic_DNA"/>
</dbReference>
<evidence type="ECO:0000313" key="2">
    <source>
        <dbReference type="Proteomes" id="UP000092574"/>
    </source>
</evidence>
<gene>
    <name evidence="1" type="ORF">A4V09_09585</name>
</gene>
<protein>
    <submittedName>
        <fullName evidence="1">Uncharacterized protein</fullName>
    </submittedName>
</protein>
<dbReference type="AlphaFoldDB" id="A0A1C7I8L1"/>
<evidence type="ECO:0000313" key="1">
    <source>
        <dbReference type="EMBL" id="ANU75990.1"/>
    </source>
</evidence>
<sequence>MANHLILHNSLHIQNLLLYYNLKATTGHACIPAVSSDSFLPQEDRDSDAINKQKATDIIFFILGPSFLRIFMHTSILS</sequence>
<name>A0A1C7I8L1_9FIRM</name>